<accession>A0ABS4WJM5</accession>
<proteinExistence type="predicted"/>
<protein>
    <submittedName>
        <fullName evidence="3">Acetyl esterase/lipase</fullName>
    </submittedName>
</protein>
<dbReference type="PANTHER" id="PTHR48081">
    <property type="entry name" value="AB HYDROLASE SUPERFAMILY PROTEIN C4A8.06C"/>
    <property type="match status" value="1"/>
</dbReference>
<dbReference type="InterPro" id="IPR050300">
    <property type="entry name" value="GDXG_lipolytic_enzyme"/>
</dbReference>
<dbReference type="RefSeq" id="WP_209911344.1">
    <property type="nucleotide sequence ID" value="NZ_BAAAMI010000012.1"/>
</dbReference>
<feature type="domain" description="BD-FAE-like" evidence="2">
    <location>
        <begin position="31"/>
        <end position="206"/>
    </location>
</feature>
<dbReference type="EMBL" id="JAGIOE010000001">
    <property type="protein sequence ID" value="MBP2376412.1"/>
    <property type="molecule type" value="Genomic_DNA"/>
</dbReference>
<dbReference type="Gene3D" id="3.40.50.1820">
    <property type="entry name" value="alpha/beta hydrolase"/>
    <property type="match status" value="1"/>
</dbReference>
<dbReference type="Pfam" id="PF20434">
    <property type="entry name" value="BD-FAE"/>
    <property type="match status" value="1"/>
</dbReference>
<dbReference type="InterPro" id="IPR029058">
    <property type="entry name" value="AB_hydrolase_fold"/>
</dbReference>
<evidence type="ECO:0000313" key="3">
    <source>
        <dbReference type="EMBL" id="MBP2376412.1"/>
    </source>
</evidence>
<evidence type="ECO:0000256" key="1">
    <source>
        <dbReference type="ARBA" id="ARBA00022801"/>
    </source>
</evidence>
<comment type="caution">
    <text evidence="3">The sequence shown here is derived from an EMBL/GenBank/DDBJ whole genome shotgun (WGS) entry which is preliminary data.</text>
</comment>
<dbReference type="Proteomes" id="UP000766570">
    <property type="component" value="Unassembled WGS sequence"/>
</dbReference>
<keyword evidence="4" id="KW-1185">Reference proteome</keyword>
<sequence length="256" mass="27792">MTKVDPASQRNETATIQYGPDRDQWFEFWPPNGERQHLGTIALIHGGFWRESLTAELMDPLAADLASRGWTVANIEYRRGANGPWPAPAKDVSAALRSVATYKGREGWTGPLVSIGHSVGGQLALLSTSSVDYVVALAPVTDLGRTWLEGLGEDAAQEYFGSGPDVLPASYRSGSPLNHLPPRCPVLLVHGSADQRIPVEHSIAYAQAVGLSGVPIQFLTPESTDHFNVIDPSWDEWDSVVQFVGTFSRPKDSEDS</sequence>
<evidence type="ECO:0000313" key="4">
    <source>
        <dbReference type="Proteomes" id="UP000766570"/>
    </source>
</evidence>
<gene>
    <name evidence="3" type="ORF">JOF46_004324</name>
</gene>
<dbReference type="InterPro" id="IPR049492">
    <property type="entry name" value="BD-FAE-like_dom"/>
</dbReference>
<organism evidence="3 4">
    <name type="scientific">Paeniglutamicibacter psychrophenolicus</name>
    <dbReference type="NCBI Taxonomy" id="257454"/>
    <lineage>
        <taxon>Bacteria</taxon>
        <taxon>Bacillati</taxon>
        <taxon>Actinomycetota</taxon>
        <taxon>Actinomycetes</taxon>
        <taxon>Micrococcales</taxon>
        <taxon>Micrococcaceae</taxon>
        <taxon>Paeniglutamicibacter</taxon>
    </lineage>
</organism>
<keyword evidence="1" id="KW-0378">Hydrolase</keyword>
<reference evidence="3 4" key="1">
    <citation type="submission" date="2021-03" db="EMBL/GenBank/DDBJ databases">
        <title>Sequencing the genomes of 1000 actinobacteria strains.</title>
        <authorList>
            <person name="Klenk H.-P."/>
        </authorList>
    </citation>
    <scope>NUCLEOTIDE SEQUENCE [LARGE SCALE GENOMIC DNA]</scope>
    <source>
        <strain evidence="3 4">DSM 15454</strain>
    </source>
</reference>
<evidence type="ECO:0000259" key="2">
    <source>
        <dbReference type="Pfam" id="PF20434"/>
    </source>
</evidence>
<name>A0ABS4WJM5_9MICC</name>
<dbReference type="SUPFAM" id="SSF53474">
    <property type="entry name" value="alpha/beta-Hydrolases"/>
    <property type="match status" value="1"/>
</dbReference>